<dbReference type="InterPro" id="IPR017452">
    <property type="entry name" value="GPCR_Rhodpsn_7TM"/>
</dbReference>
<keyword evidence="3" id="KW-1003">Cell membrane</keyword>
<keyword evidence="6" id="KW-0297">G-protein coupled receptor</keyword>
<keyword evidence="8 14" id="KW-0675">Receptor</keyword>
<evidence type="ECO:0000256" key="6">
    <source>
        <dbReference type="ARBA" id="ARBA00023040"/>
    </source>
</evidence>
<feature type="compositionally biased region" description="Basic and acidic residues" evidence="11">
    <location>
        <begin position="246"/>
        <end position="255"/>
    </location>
</feature>
<keyword evidence="7 12" id="KW-0472">Membrane</keyword>
<comment type="caution">
    <text evidence="14">The sequence shown here is derived from an EMBL/GenBank/DDBJ whole genome shotgun (WGS) entry which is preliminary data.</text>
</comment>
<feature type="transmembrane region" description="Helical" evidence="12">
    <location>
        <begin position="194"/>
        <end position="217"/>
    </location>
</feature>
<dbReference type="PANTHER" id="PTHR11866">
    <property type="entry name" value="G-PROTEIN COUPLED RECEPTOR FAMILY 1 MEMBER"/>
    <property type="match status" value="1"/>
</dbReference>
<feature type="region of interest" description="Disordered" evidence="11">
    <location>
        <begin position="377"/>
        <end position="410"/>
    </location>
</feature>
<evidence type="ECO:0000256" key="4">
    <source>
        <dbReference type="ARBA" id="ARBA00022692"/>
    </source>
</evidence>
<feature type="domain" description="G-protein coupled receptors family 1 profile" evidence="13">
    <location>
        <begin position="1"/>
        <end position="210"/>
    </location>
</feature>
<evidence type="ECO:0000256" key="3">
    <source>
        <dbReference type="ARBA" id="ARBA00022475"/>
    </source>
</evidence>
<evidence type="ECO:0000313" key="14">
    <source>
        <dbReference type="EMBL" id="KAG0715793.1"/>
    </source>
</evidence>
<keyword evidence="5 12" id="KW-1133">Transmembrane helix</keyword>
<evidence type="ECO:0000256" key="12">
    <source>
        <dbReference type="SAM" id="Phobius"/>
    </source>
</evidence>
<dbReference type="SUPFAM" id="SSF81321">
    <property type="entry name" value="Family A G protein-coupled receptor-like"/>
    <property type="match status" value="1"/>
</dbReference>
<gene>
    <name evidence="14" type="primary">PTGER4</name>
    <name evidence="14" type="ORF">GWK47_011124</name>
</gene>
<evidence type="ECO:0000259" key="13">
    <source>
        <dbReference type="PROSITE" id="PS50262"/>
    </source>
</evidence>
<dbReference type="PRINTS" id="PR00237">
    <property type="entry name" value="GPCRRHODOPSN"/>
</dbReference>
<feature type="compositionally biased region" description="Polar residues" evidence="11">
    <location>
        <begin position="382"/>
        <end position="391"/>
    </location>
</feature>
<reference evidence="14" key="1">
    <citation type="submission" date="2020-07" db="EMBL/GenBank/DDBJ databases">
        <title>The High-quality genome of the commercially important snow crab, Chionoecetes opilio.</title>
        <authorList>
            <person name="Jeong J.-H."/>
            <person name="Ryu S."/>
        </authorList>
    </citation>
    <scope>NUCLEOTIDE SEQUENCE</scope>
    <source>
        <strain evidence="14">MADBK_172401_WGS</strain>
        <tissue evidence="14">Digestive gland</tissue>
    </source>
</reference>
<dbReference type="EMBL" id="JACEEZ010019389">
    <property type="protein sequence ID" value="KAG0715793.1"/>
    <property type="molecule type" value="Genomic_DNA"/>
</dbReference>
<feature type="transmembrane region" description="Helical" evidence="12">
    <location>
        <begin position="101"/>
        <end position="124"/>
    </location>
</feature>
<comment type="subcellular location">
    <subcellularLocation>
        <location evidence="1">Cell membrane</location>
        <topology evidence="1">Multi-pass membrane protein</topology>
    </subcellularLocation>
</comment>
<evidence type="ECO:0000256" key="10">
    <source>
        <dbReference type="ARBA" id="ARBA00023224"/>
    </source>
</evidence>
<feature type="transmembrane region" description="Helical" evidence="12">
    <location>
        <begin position="150"/>
        <end position="174"/>
    </location>
</feature>
<sequence length="410" mass="45779">MCQLHGFTMILVQQITHLTVAAMAVERLLAICHGYLYERLVTFTRCWYVLASIWVSSVIVCLLPLFGVGELFLQYPFTWCYVNIHLCPSTPMRHHLFTTGLGAINVACLFTIVICNVCVVGSLLRMRLSRKIPAHLCSARRPSVQQDQELQMAVLLVVITVAFIVSWAPLNVIVVTSGLRPPHHTPEDHVAELVAIRLVSISQILDPWVYIICRVLFKSRAWRCWRTVMVGRRWSRARKDSHSVKLKTVAEDTSHSDPAPCPATGVGGDDSLYSNGSAPPHTTPWHPPHTPQTLPPRPHLYSPLEEVPLARSVSLAIPIPVFMMERYAVTQQGHHHLGHAPQTQMARVRSCCLDHHLPLPALPGVLRSHSWGSAMVERPQRRSCSTQTLDNTPTHHTLTPTPAPTTTPPP</sequence>
<evidence type="ECO:0000256" key="9">
    <source>
        <dbReference type="ARBA" id="ARBA00023180"/>
    </source>
</evidence>
<dbReference type="GO" id="GO:0005886">
    <property type="term" value="C:plasma membrane"/>
    <property type="evidence" value="ECO:0007669"/>
    <property type="project" value="UniProtKB-SubCell"/>
</dbReference>
<dbReference type="GO" id="GO:0007204">
    <property type="term" value="P:positive regulation of cytosolic calcium ion concentration"/>
    <property type="evidence" value="ECO:0007669"/>
    <property type="project" value="TreeGrafter"/>
</dbReference>
<dbReference type="Pfam" id="PF00001">
    <property type="entry name" value="7tm_1"/>
    <property type="match status" value="1"/>
</dbReference>
<keyword evidence="4 12" id="KW-0812">Transmembrane</keyword>
<dbReference type="InterPro" id="IPR008365">
    <property type="entry name" value="Prostanoid_rcpt"/>
</dbReference>
<name>A0A8J4XVT0_CHIOP</name>
<dbReference type="Gene3D" id="1.20.1070.10">
    <property type="entry name" value="Rhodopsin 7-helix transmembrane proteins"/>
    <property type="match status" value="1"/>
</dbReference>
<evidence type="ECO:0000256" key="1">
    <source>
        <dbReference type="ARBA" id="ARBA00004651"/>
    </source>
</evidence>
<accession>A0A8J4XVT0</accession>
<keyword evidence="10" id="KW-0807">Transducer</keyword>
<dbReference type="GO" id="GO:0004930">
    <property type="term" value="F:G protein-coupled receptor activity"/>
    <property type="evidence" value="ECO:0007669"/>
    <property type="project" value="UniProtKB-KW"/>
</dbReference>
<feature type="region of interest" description="Disordered" evidence="11">
    <location>
        <begin position="246"/>
        <end position="299"/>
    </location>
</feature>
<evidence type="ECO:0000256" key="5">
    <source>
        <dbReference type="ARBA" id="ARBA00022989"/>
    </source>
</evidence>
<feature type="compositionally biased region" description="Pro residues" evidence="11">
    <location>
        <begin position="281"/>
        <end position="298"/>
    </location>
</feature>
<dbReference type="OrthoDB" id="5959154at2759"/>
<dbReference type="PANTHER" id="PTHR11866:SF16">
    <property type="entry name" value="PROSTAGLANDIN E2 RECEPTOR EP4 SUBTYPE-LIKE PROTEIN"/>
    <property type="match status" value="1"/>
</dbReference>
<keyword evidence="9" id="KW-0325">Glycoprotein</keyword>
<dbReference type="InterPro" id="IPR000276">
    <property type="entry name" value="GPCR_Rhodpsn"/>
</dbReference>
<protein>
    <submittedName>
        <fullName evidence="14">Prostaglandin E2 receptor EP4 subtype</fullName>
    </submittedName>
</protein>
<evidence type="ECO:0000256" key="2">
    <source>
        <dbReference type="ARBA" id="ARBA00010663"/>
    </source>
</evidence>
<dbReference type="GO" id="GO:0007189">
    <property type="term" value="P:adenylate cyclase-activating G protein-coupled receptor signaling pathway"/>
    <property type="evidence" value="ECO:0007669"/>
    <property type="project" value="TreeGrafter"/>
</dbReference>
<keyword evidence="15" id="KW-1185">Reference proteome</keyword>
<evidence type="ECO:0000256" key="11">
    <source>
        <dbReference type="SAM" id="MobiDB-lite"/>
    </source>
</evidence>
<feature type="transmembrane region" description="Helical" evidence="12">
    <location>
        <begin position="46"/>
        <end position="66"/>
    </location>
</feature>
<evidence type="ECO:0000313" key="15">
    <source>
        <dbReference type="Proteomes" id="UP000770661"/>
    </source>
</evidence>
<dbReference type="PROSITE" id="PS50262">
    <property type="entry name" value="G_PROTEIN_RECEP_F1_2"/>
    <property type="match status" value="1"/>
</dbReference>
<evidence type="ECO:0000256" key="7">
    <source>
        <dbReference type="ARBA" id="ARBA00023136"/>
    </source>
</evidence>
<dbReference type="Proteomes" id="UP000770661">
    <property type="component" value="Unassembled WGS sequence"/>
</dbReference>
<dbReference type="AlphaFoldDB" id="A0A8J4XVT0"/>
<evidence type="ECO:0000256" key="8">
    <source>
        <dbReference type="ARBA" id="ARBA00023170"/>
    </source>
</evidence>
<organism evidence="14 15">
    <name type="scientific">Chionoecetes opilio</name>
    <name type="common">Atlantic snow crab</name>
    <name type="synonym">Cancer opilio</name>
    <dbReference type="NCBI Taxonomy" id="41210"/>
    <lineage>
        <taxon>Eukaryota</taxon>
        <taxon>Metazoa</taxon>
        <taxon>Ecdysozoa</taxon>
        <taxon>Arthropoda</taxon>
        <taxon>Crustacea</taxon>
        <taxon>Multicrustacea</taxon>
        <taxon>Malacostraca</taxon>
        <taxon>Eumalacostraca</taxon>
        <taxon>Eucarida</taxon>
        <taxon>Decapoda</taxon>
        <taxon>Pleocyemata</taxon>
        <taxon>Brachyura</taxon>
        <taxon>Eubrachyura</taxon>
        <taxon>Majoidea</taxon>
        <taxon>Majidae</taxon>
        <taxon>Chionoecetes</taxon>
    </lineage>
</organism>
<comment type="similarity">
    <text evidence="2">Belongs to the G-protein coupled receptor 1 family.</text>
</comment>
<feature type="compositionally biased region" description="Pro residues" evidence="11">
    <location>
        <begin position="401"/>
        <end position="410"/>
    </location>
</feature>
<proteinExistence type="inferred from homology"/>